<evidence type="ECO:0000256" key="1">
    <source>
        <dbReference type="SAM" id="SignalP"/>
    </source>
</evidence>
<name>A0A919ILM3_9ACTN</name>
<sequence>MRSSRTAFLAATVTSLVLGGLVISAGEAAADTYGKLPIASLGDLVVDPVHQRVFASDPRSGTIVATDYQGRKVAQLSDLPGVRGLALSADSSHLYAAVPGAKALVSVTTTTITEAKRYPVGDTWYPEEVVAIGNELWFGYDENKDTDGLGGFGSVDLTTSEVRKHEQNGDGAGAWSWFSGPPRLLASAARPDLLVATDARSTGGALALYDVSSGTATVTKTTHAPGHIAVDDLIFVANSTALLRIGYSSRWRIGLDDLAVSPAYTNLTATYAADVAADGRVAFAADTDAGAALVVYQADAIEPAKRITLPKVDGVAVTPAVKRGLAWEPGGNRLFTVVQRSDEYWLLVLNDPTTTLPAPPTPPVAGRPSITFQQPPYFYARPNVPFTVTGGTTGILADSELVVTRVSDAAPTSTEIARVRTDATGTFRFTDTLTAEGPATYTVTYKDELGYVAATGLLDLYCYRQPVSLSLDRHGTTYAHGTTVTFTAKLGKTATNRVVEIWADPDGSDLPKRLVKKGAVDSSGKLSVSLKLTRNTNLRASFAGDAVYEPSIADVRVNTRVAVSSTVTKHFQTKKIGAQSYYVVRTTKDPRFTTTMTAYPKRYYRFVFQRYTGGKWKPFRTSYASLDSRGKSSIELTGKYPAGARFRMRAEYATGNYGDRVNAPTYGAWKYFTYAK</sequence>
<organism evidence="2 3">
    <name type="scientific">Actinoplanes cyaneus</name>
    <dbReference type="NCBI Taxonomy" id="52696"/>
    <lineage>
        <taxon>Bacteria</taxon>
        <taxon>Bacillati</taxon>
        <taxon>Actinomycetota</taxon>
        <taxon>Actinomycetes</taxon>
        <taxon>Micromonosporales</taxon>
        <taxon>Micromonosporaceae</taxon>
        <taxon>Actinoplanes</taxon>
    </lineage>
</organism>
<dbReference type="InterPro" id="IPR011044">
    <property type="entry name" value="Quino_amine_DH_bsu"/>
</dbReference>
<dbReference type="EMBL" id="BOMH01000036">
    <property type="protein sequence ID" value="GID66881.1"/>
    <property type="molecule type" value="Genomic_DNA"/>
</dbReference>
<reference evidence="2" key="1">
    <citation type="submission" date="2021-01" db="EMBL/GenBank/DDBJ databases">
        <title>Whole genome shotgun sequence of Actinoplanes cyaneus NBRC 14990.</title>
        <authorList>
            <person name="Komaki H."/>
            <person name="Tamura T."/>
        </authorList>
    </citation>
    <scope>NUCLEOTIDE SEQUENCE</scope>
    <source>
        <strain evidence="2">NBRC 14990</strain>
    </source>
</reference>
<keyword evidence="1" id="KW-0732">Signal</keyword>
<comment type="caution">
    <text evidence="2">The sequence shown here is derived from an EMBL/GenBank/DDBJ whole genome shotgun (WGS) entry which is preliminary data.</text>
</comment>
<evidence type="ECO:0008006" key="4">
    <source>
        <dbReference type="Google" id="ProtNLM"/>
    </source>
</evidence>
<keyword evidence="3" id="KW-1185">Reference proteome</keyword>
<protein>
    <recommendedName>
        <fullName evidence="4">Ig-like domain repeat protein</fullName>
    </recommendedName>
</protein>
<accession>A0A919ILM3</accession>
<dbReference type="RefSeq" id="WP_203743971.1">
    <property type="nucleotide sequence ID" value="NZ_BAAAUC010000001.1"/>
</dbReference>
<evidence type="ECO:0000313" key="2">
    <source>
        <dbReference type="EMBL" id="GID66881.1"/>
    </source>
</evidence>
<proteinExistence type="predicted"/>
<gene>
    <name evidence="2" type="ORF">Acy02nite_47620</name>
</gene>
<evidence type="ECO:0000313" key="3">
    <source>
        <dbReference type="Proteomes" id="UP000619479"/>
    </source>
</evidence>
<dbReference type="InterPro" id="IPR015943">
    <property type="entry name" value="WD40/YVTN_repeat-like_dom_sf"/>
</dbReference>
<dbReference type="AlphaFoldDB" id="A0A919ILM3"/>
<dbReference type="Proteomes" id="UP000619479">
    <property type="component" value="Unassembled WGS sequence"/>
</dbReference>
<feature type="signal peptide" evidence="1">
    <location>
        <begin position="1"/>
        <end position="29"/>
    </location>
</feature>
<dbReference type="SUPFAM" id="SSF50969">
    <property type="entry name" value="YVTN repeat-like/Quinoprotein amine dehydrogenase"/>
    <property type="match status" value="1"/>
</dbReference>
<dbReference type="Gene3D" id="2.130.10.10">
    <property type="entry name" value="YVTN repeat-like/Quinoprotein amine dehydrogenase"/>
    <property type="match status" value="1"/>
</dbReference>
<feature type="chain" id="PRO_5038504268" description="Ig-like domain repeat protein" evidence="1">
    <location>
        <begin position="30"/>
        <end position="676"/>
    </location>
</feature>